<gene>
    <name evidence="1" type="ORF">FB465_2690</name>
</gene>
<sequence>MGLINAIGLFRGAGNWRNRKPPIPHLIRTQVALPAVTG</sequence>
<evidence type="ECO:0000313" key="1">
    <source>
        <dbReference type="EMBL" id="TWE17652.1"/>
    </source>
</evidence>
<evidence type="ECO:0000313" key="2">
    <source>
        <dbReference type="Proteomes" id="UP000318416"/>
    </source>
</evidence>
<proteinExistence type="predicted"/>
<dbReference type="AlphaFoldDB" id="A0A561EPW3"/>
<dbReference type="Proteomes" id="UP000318416">
    <property type="component" value="Unassembled WGS sequence"/>
</dbReference>
<organism evidence="1 2">
    <name type="scientific">Kitasatospora atroaurantiaca</name>
    <dbReference type="NCBI Taxonomy" id="285545"/>
    <lineage>
        <taxon>Bacteria</taxon>
        <taxon>Bacillati</taxon>
        <taxon>Actinomycetota</taxon>
        <taxon>Actinomycetes</taxon>
        <taxon>Kitasatosporales</taxon>
        <taxon>Streptomycetaceae</taxon>
        <taxon>Kitasatospora</taxon>
    </lineage>
</organism>
<dbReference type="EMBL" id="VIVR01000001">
    <property type="protein sequence ID" value="TWE17652.1"/>
    <property type="molecule type" value="Genomic_DNA"/>
</dbReference>
<reference evidence="1 2" key="1">
    <citation type="submission" date="2019-06" db="EMBL/GenBank/DDBJ databases">
        <title>Sequencing the genomes of 1000 actinobacteria strains.</title>
        <authorList>
            <person name="Klenk H.-P."/>
        </authorList>
    </citation>
    <scope>NUCLEOTIDE SEQUENCE [LARGE SCALE GENOMIC DNA]</scope>
    <source>
        <strain evidence="1 2">DSM 41649</strain>
    </source>
</reference>
<name>A0A561EPW3_9ACTN</name>
<keyword evidence="2" id="KW-1185">Reference proteome</keyword>
<protein>
    <submittedName>
        <fullName evidence="1">Uncharacterized protein</fullName>
    </submittedName>
</protein>
<accession>A0A561EPW3</accession>
<comment type="caution">
    <text evidence="1">The sequence shown here is derived from an EMBL/GenBank/DDBJ whole genome shotgun (WGS) entry which is preliminary data.</text>
</comment>